<dbReference type="RefSeq" id="WP_144995717.1">
    <property type="nucleotide sequence ID" value="NZ_CP036281.1"/>
</dbReference>
<dbReference type="SUPFAM" id="SSF88713">
    <property type="entry name" value="Glycoside hydrolase/deacetylase"/>
    <property type="match status" value="1"/>
</dbReference>
<dbReference type="InterPro" id="IPR011013">
    <property type="entry name" value="Gal_mutarotase_sf_dom"/>
</dbReference>
<name>A0A518CMI1_9PLAN</name>
<dbReference type="GO" id="GO:0030246">
    <property type="term" value="F:carbohydrate binding"/>
    <property type="evidence" value="ECO:0007669"/>
    <property type="project" value="InterPro"/>
</dbReference>
<dbReference type="OrthoDB" id="222074at2"/>
<sequence length="1094" mass="124160">MSYQEICTLIPTYDLEDFPTDLEESQAESLLNCFAVMWHPLLIANMTQLPSWRRLESEPEIFADRLVFVPTACSWISPDFADRVLENGGTVIEGLVTRDEWIEAIHVVLRNNQPTLYKRPPQHDQEHDFDYVHDDGHSPSVDDQLVLTDPHEAASQLVSDLMIKTRSELLAEAKSESVSEADDAQQIIEETADTQNIPEVVDLSEMLSRLSPDLERDFMALGFAYLQIELLSRQMHHFSSVDDIALRLSASKAAKSALEGDEPAARRGLSRCFELLQDVREIFYPVESYLVDLCLLAPDSDPEKLKAICEQASRKHDREETGEEEPAPGSAYRHPVNFMLSAAELQELDEAQPEACAELATTWNQGKIDFCGGEQLDRPASLLPVESVLWNFNKGHETYERILNQRPKMWARRRFGFSTLLPMLLKRMGYKSALHFALDDGIYPDEEHTRFQWEGADGSFIDTCSRIPMAADSASSFLKFPQRLSESMQGDNVAGVILARYPEEKTPWMEDLRRIAAYAPVLGKFVTWSELFNHKDHYSKQSRYSQKEYLSPVLIQRVAYELSDPISQFREHYGQRAELSRIEWATAIERILRSKPLENAELYELEEAIEAIGPVSELTPPSSWNESQQESESDTDEEKQTEFSVDVRLDKALNGAVQQLASMLAQGAGDRPGSLLFNPLPHSRRTVVFWPEGASLPEVSDVVRAVQGEGPRKVVVVDLPASGFTWLADATSPHPSLPELRFPAVEENILRNEFFEVHINPSTGGIAKIKGMERSPVRLSQQVAYRFPREQEYVFSVDGESKTIQSFYSEPVCRRCDLTATGPVMNEITTETDLYDPVRSLKLARVKQVTRVYRGCKFVDVELELDVKQMPLADPWSNYYGIRFAWNDAGAAVTRSIQHAGFSFQEDRFESTEYIEIAEEENQTTILMPGMPFHRAQGSRMLDTLLITGKESARKFQFRISLDESAAGYALNNYTQPPVLLSEQPGPPASGQSGWFFHFNSRHVQLLRFLPAAPLEEEDSTHAADDRLKYGFCMRVMETSGIKRQLQIKTYRPAQFARQRDYTGRTITELLTTEEGVSVYLSPYEVAEIEIWFG</sequence>
<dbReference type="PANTHER" id="PTHR46017:SF1">
    <property type="entry name" value="ALPHA-MANNOSIDASE 2C1"/>
    <property type="match status" value="1"/>
</dbReference>
<evidence type="ECO:0000313" key="3">
    <source>
        <dbReference type="EMBL" id="QDU80436.1"/>
    </source>
</evidence>
<dbReference type="EMBL" id="CP036281">
    <property type="protein sequence ID" value="QDU80436.1"/>
    <property type="molecule type" value="Genomic_DNA"/>
</dbReference>
<dbReference type="GO" id="GO:0006013">
    <property type="term" value="P:mannose metabolic process"/>
    <property type="evidence" value="ECO:0007669"/>
    <property type="project" value="InterPro"/>
</dbReference>
<proteinExistence type="predicted"/>
<feature type="region of interest" description="Disordered" evidence="1">
    <location>
        <begin position="312"/>
        <end position="331"/>
    </location>
</feature>
<dbReference type="Gene3D" id="3.20.110.10">
    <property type="entry name" value="Glycoside hydrolase 38, N terminal domain"/>
    <property type="match status" value="1"/>
</dbReference>
<gene>
    <name evidence="3" type="ORF">Pla110_21660</name>
</gene>
<feature type="domain" description="Glycoside hydrolase family 38 N-terminal" evidence="2">
    <location>
        <begin position="338"/>
        <end position="461"/>
    </location>
</feature>
<dbReference type="GO" id="GO:0009313">
    <property type="term" value="P:oligosaccharide catabolic process"/>
    <property type="evidence" value="ECO:0007669"/>
    <property type="project" value="TreeGrafter"/>
</dbReference>
<accession>A0A518CMI1</accession>
<dbReference type="InterPro" id="IPR011330">
    <property type="entry name" value="Glyco_hydro/deAcase_b/a-brl"/>
</dbReference>
<dbReference type="GO" id="GO:0004559">
    <property type="term" value="F:alpha-mannosidase activity"/>
    <property type="evidence" value="ECO:0007669"/>
    <property type="project" value="InterPro"/>
</dbReference>
<dbReference type="AlphaFoldDB" id="A0A518CMI1"/>
<dbReference type="SUPFAM" id="SSF74650">
    <property type="entry name" value="Galactose mutarotase-like"/>
    <property type="match status" value="1"/>
</dbReference>
<evidence type="ECO:0000256" key="1">
    <source>
        <dbReference type="SAM" id="MobiDB-lite"/>
    </source>
</evidence>
<dbReference type="KEGG" id="plon:Pla110_21660"/>
<organism evidence="3 4">
    <name type="scientific">Polystyrenella longa</name>
    <dbReference type="NCBI Taxonomy" id="2528007"/>
    <lineage>
        <taxon>Bacteria</taxon>
        <taxon>Pseudomonadati</taxon>
        <taxon>Planctomycetota</taxon>
        <taxon>Planctomycetia</taxon>
        <taxon>Planctomycetales</taxon>
        <taxon>Planctomycetaceae</taxon>
        <taxon>Polystyrenella</taxon>
    </lineage>
</organism>
<dbReference type="PANTHER" id="PTHR46017">
    <property type="entry name" value="ALPHA-MANNOSIDASE 2C1"/>
    <property type="match status" value="1"/>
</dbReference>
<reference evidence="3 4" key="1">
    <citation type="submission" date="2019-02" db="EMBL/GenBank/DDBJ databases">
        <title>Deep-cultivation of Planctomycetes and their phenomic and genomic characterization uncovers novel biology.</title>
        <authorList>
            <person name="Wiegand S."/>
            <person name="Jogler M."/>
            <person name="Boedeker C."/>
            <person name="Pinto D."/>
            <person name="Vollmers J."/>
            <person name="Rivas-Marin E."/>
            <person name="Kohn T."/>
            <person name="Peeters S.H."/>
            <person name="Heuer A."/>
            <person name="Rast P."/>
            <person name="Oberbeckmann S."/>
            <person name="Bunk B."/>
            <person name="Jeske O."/>
            <person name="Meyerdierks A."/>
            <person name="Storesund J.E."/>
            <person name="Kallscheuer N."/>
            <person name="Luecker S."/>
            <person name="Lage O.M."/>
            <person name="Pohl T."/>
            <person name="Merkel B.J."/>
            <person name="Hornburger P."/>
            <person name="Mueller R.-W."/>
            <person name="Bruemmer F."/>
            <person name="Labrenz M."/>
            <person name="Spormann A.M."/>
            <person name="Op den Camp H."/>
            <person name="Overmann J."/>
            <person name="Amann R."/>
            <person name="Jetten M.S.M."/>
            <person name="Mascher T."/>
            <person name="Medema M.H."/>
            <person name="Devos D.P."/>
            <person name="Kaster A.-K."/>
            <person name="Ovreas L."/>
            <person name="Rohde M."/>
            <person name="Galperin M.Y."/>
            <person name="Jogler C."/>
        </authorList>
    </citation>
    <scope>NUCLEOTIDE SEQUENCE [LARGE SCALE GENOMIC DNA]</scope>
    <source>
        <strain evidence="3 4">Pla110</strain>
    </source>
</reference>
<dbReference type="Proteomes" id="UP000317178">
    <property type="component" value="Chromosome"/>
</dbReference>
<keyword evidence="4" id="KW-1185">Reference proteome</keyword>
<dbReference type="Pfam" id="PF01074">
    <property type="entry name" value="Glyco_hydro_38N"/>
    <property type="match status" value="1"/>
</dbReference>
<evidence type="ECO:0000259" key="2">
    <source>
        <dbReference type="Pfam" id="PF01074"/>
    </source>
</evidence>
<protein>
    <recommendedName>
        <fullName evidence="2">Glycoside hydrolase family 38 N-terminal domain-containing protein</fullName>
    </recommendedName>
</protein>
<evidence type="ECO:0000313" key="4">
    <source>
        <dbReference type="Proteomes" id="UP000317178"/>
    </source>
</evidence>
<dbReference type="InterPro" id="IPR027291">
    <property type="entry name" value="Glyco_hydro_38_N_sf"/>
</dbReference>
<feature type="region of interest" description="Disordered" evidence="1">
    <location>
        <begin position="616"/>
        <end position="642"/>
    </location>
</feature>
<dbReference type="InterPro" id="IPR000602">
    <property type="entry name" value="Glyco_hydro_38_N"/>
</dbReference>